<gene>
    <name evidence="1" type="ORF">AAHA92_08574</name>
</gene>
<accession>A0ABD1HRC3</accession>
<dbReference type="PANTHER" id="PTHR48146:SF2">
    <property type="entry name" value="K-STIMULATED PYROPHOSPHATE-ENERGIZED SODIUM PUMP PROTEIN"/>
    <property type="match status" value="1"/>
</dbReference>
<dbReference type="EMBL" id="JBEAFC010000004">
    <property type="protein sequence ID" value="KAL1558063.1"/>
    <property type="molecule type" value="Genomic_DNA"/>
</dbReference>
<dbReference type="PANTHER" id="PTHR48146">
    <property type="entry name" value="K-STIMULATED PYROPHOSPHATE-ENERGIZED SODIUM PUMP PROTEIN"/>
    <property type="match status" value="1"/>
</dbReference>
<organism evidence="1 2">
    <name type="scientific">Salvia divinorum</name>
    <name type="common">Maria pastora</name>
    <name type="synonym">Diviner's sage</name>
    <dbReference type="NCBI Taxonomy" id="28513"/>
    <lineage>
        <taxon>Eukaryota</taxon>
        <taxon>Viridiplantae</taxon>
        <taxon>Streptophyta</taxon>
        <taxon>Embryophyta</taxon>
        <taxon>Tracheophyta</taxon>
        <taxon>Spermatophyta</taxon>
        <taxon>Magnoliopsida</taxon>
        <taxon>eudicotyledons</taxon>
        <taxon>Gunneridae</taxon>
        <taxon>Pentapetalae</taxon>
        <taxon>asterids</taxon>
        <taxon>lamiids</taxon>
        <taxon>Lamiales</taxon>
        <taxon>Lamiaceae</taxon>
        <taxon>Nepetoideae</taxon>
        <taxon>Mentheae</taxon>
        <taxon>Salviinae</taxon>
        <taxon>Salvia</taxon>
        <taxon>Salvia subgen. Calosphace</taxon>
    </lineage>
</organism>
<comment type="caution">
    <text evidence="1">The sequence shown here is derived from an EMBL/GenBank/DDBJ whole genome shotgun (WGS) entry which is preliminary data.</text>
</comment>
<protein>
    <submittedName>
        <fullName evidence="1">Uncharacterized protein</fullName>
    </submittedName>
</protein>
<sequence length="356" mass="41444">MSSALTPRTAAYLGAVALQIEKKLQRALASASQSRNLLQELFADIALEVDDRAKEIIFEEEDVVYVTEDRYGRGYCFYDVLADYFVSTPQSGDSIIDLVVQLWSQSFASNIFCLLFYKRMFEVRFDNLDVILRYSSALVQGAKNVFWTDIQTNARRFSSLFTYLLEEVAFRPERLKTISPQAQRDLFLLLSRFLFFYDTDDRLEIFLKQFPDFPNAFLIGGAPDIFVSELSNQLQELKVEPVLLHYLSRIKVLQGLEVRVATSRRLKTCLYSFTSPGGPMYPTRDVRHAAWDALDFLFPVGKYPRHIISLLFRLLYPWYWPSSCWNLIRSCVRAILYYVLMLLFSTWERLTKLKPS</sequence>
<dbReference type="Proteomes" id="UP001567538">
    <property type="component" value="Unassembled WGS sequence"/>
</dbReference>
<proteinExistence type="predicted"/>
<evidence type="ECO:0000313" key="1">
    <source>
        <dbReference type="EMBL" id="KAL1558063.1"/>
    </source>
</evidence>
<evidence type="ECO:0000313" key="2">
    <source>
        <dbReference type="Proteomes" id="UP001567538"/>
    </source>
</evidence>
<keyword evidence="2" id="KW-1185">Reference proteome</keyword>
<dbReference type="AlphaFoldDB" id="A0ABD1HRC3"/>
<reference evidence="1 2" key="1">
    <citation type="submission" date="2024-06" db="EMBL/GenBank/DDBJ databases">
        <title>A chromosome level genome sequence of Diviner's sage (Salvia divinorum).</title>
        <authorList>
            <person name="Ford S.A."/>
            <person name="Ro D.-K."/>
            <person name="Ness R.W."/>
            <person name="Phillips M.A."/>
        </authorList>
    </citation>
    <scope>NUCLEOTIDE SEQUENCE [LARGE SCALE GENOMIC DNA]</scope>
    <source>
        <strain evidence="1">SAF-2024a</strain>
        <tissue evidence="1">Leaf</tissue>
    </source>
</reference>
<name>A0ABD1HRC3_SALDI</name>